<evidence type="ECO:0008006" key="4">
    <source>
        <dbReference type="Google" id="ProtNLM"/>
    </source>
</evidence>
<proteinExistence type="predicted"/>
<evidence type="ECO:0000256" key="1">
    <source>
        <dbReference type="SAM" id="MobiDB-lite"/>
    </source>
</evidence>
<dbReference type="AlphaFoldDB" id="A0A2H0BDL3"/>
<organism evidence="2 3">
    <name type="scientific">Candidatus Zambryskibacteria bacterium CG22_combo_CG10-13_8_21_14_all_42_17</name>
    <dbReference type="NCBI Taxonomy" id="1975118"/>
    <lineage>
        <taxon>Bacteria</taxon>
        <taxon>Candidatus Zambryskiibacteriota</taxon>
    </lineage>
</organism>
<comment type="caution">
    <text evidence="2">The sequence shown here is derived from an EMBL/GenBank/DDBJ whole genome shotgun (WGS) entry which is preliminary data.</text>
</comment>
<name>A0A2H0BDL3_9BACT</name>
<evidence type="ECO:0000313" key="3">
    <source>
        <dbReference type="Proteomes" id="UP000229794"/>
    </source>
</evidence>
<evidence type="ECO:0000313" key="2">
    <source>
        <dbReference type="EMBL" id="PIP55726.1"/>
    </source>
</evidence>
<feature type="region of interest" description="Disordered" evidence="1">
    <location>
        <begin position="1"/>
        <end position="21"/>
    </location>
</feature>
<reference evidence="2 3" key="1">
    <citation type="submission" date="2017-09" db="EMBL/GenBank/DDBJ databases">
        <title>Depth-based differentiation of microbial function through sediment-hosted aquifers and enrichment of novel symbionts in the deep terrestrial subsurface.</title>
        <authorList>
            <person name="Probst A.J."/>
            <person name="Ladd B."/>
            <person name="Jarett J.K."/>
            <person name="Geller-Mcgrath D.E."/>
            <person name="Sieber C.M."/>
            <person name="Emerson J.B."/>
            <person name="Anantharaman K."/>
            <person name="Thomas B.C."/>
            <person name="Malmstrom R."/>
            <person name="Stieglmeier M."/>
            <person name="Klingl A."/>
            <person name="Woyke T."/>
            <person name="Ryan C.M."/>
            <person name="Banfield J.F."/>
        </authorList>
    </citation>
    <scope>NUCLEOTIDE SEQUENCE [LARGE SCALE GENOMIC DNA]</scope>
    <source>
        <strain evidence="2">CG22_combo_CG10-13_8_21_14_all_42_17</strain>
    </source>
</reference>
<dbReference type="Proteomes" id="UP000229794">
    <property type="component" value="Unassembled WGS sequence"/>
</dbReference>
<gene>
    <name evidence="2" type="ORF">COX06_01500</name>
</gene>
<dbReference type="EMBL" id="PCST01000019">
    <property type="protein sequence ID" value="PIP55726.1"/>
    <property type="molecule type" value="Genomic_DNA"/>
</dbReference>
<feature type="compositionally biased region" description="Basic residues" evidence="1">
    <location>
        <begin position="1"/>
        <end position="12"/>
    </location>
</feature>
<sequence length="75" mass="9014">MSRHHRRPKAQKGKNDRRNISWVSQEAHRAWHTLFNGMLTPLEITDIINTKFLDPDWELVAFRKTEKQRVEVSNF</sequence>
<protein>
    <recommendedName>
        <fullName evidence="4">HNH endonuclease</fullName>
    </recommendedName>
</protein>
<accession>A0A2H0BDL3</accession>